<dbReference type="InterPro" id="IPR037066">
    <property type="entry name" value="Plug_dom_sf"/>
</dbReference>
<dbReference type="InterPro" id="IPR023997">
    <property type="entry name" value="TonB-dep_OMP_SusC/RagA_CS"/>
</dbReference>
<evidence type="ECO:0000256" key="1">
    <source>
        <dbReference type="ARBA" id="ARBA00004571"/>
    </source>
</evidence>
<dbReference type="Gene3D" id="2.40.170.20">
    <property type="entry name" value="TonB-dependent receptor, beta-barrel domain"/>
    <property type="match status" value="1"/>
</dbReference>
<evidence type="ECO:0000256" key="5">
    <source>
        <dbReference type="ARBA" id="ARBA00023136"/>
    </source>
</evidence>
<evidence type="ECO:0000313" key="9">
    <source>
        <dbReference type="EMBL" id="MBB3840444.1"/>
    </source>
</evidence>
<comment type="caution">
    <text evidence="9">The sequence shown here is derived from an EMBL/GenBank/DDBJ whole genome shotgun (WGS) entry which is preliminary data.</text>
</comment>
<protein>
    <submittedName>
        <fullName evidence="9">TonB-linked SusC/RagA family outer membrane protein</fullName>
    </submittedName>
</protein>
<dbReference type="Pfam" id="PF07715">
    <property type="entry name" value="Plug"/>
    <property type="match status" value="1"/>
</dbReference>
<evidence type="ECO:0000256" key="6">
    <source>
        <dbReference type="ARBA" id="ARBA00023237"/>
    </source>
</evidence>
<evidence type="ECO:0000256" key="2">
    <source>
        <dbReference type="ARBA" id="ARBA00022448"/>
    </source>
</evidence>
<organism evidence="9 10">
    <name type="scientific">Runella defluvii</name>
    <dbReference type="NCBI Taxonomy" id="370973"/>
    <lineage>
        <taxon>Bacteria</taxon>
        <taxon>Pseudomonadati</taxon>
        <taxon>Bacteroidota</taxon>
        <taxon>Cytophagia</taxon>
        <taxon>Cytophagales</taxon>
        <taxon>Spirosomataceae</taxon>
        <taxon>Runella</taxon>
    </lineage>
</organism>
<reference evidence="9 10" key="1">
    <citation type="submission" date="2020-08" db="EMBL/GenBank/DDBJ databases">
        <title>Genomic Encyclopedia of Type Strains, Phase IV (KMG-IV): sequencing the most valuable type-strain genomes for metagenomic binning, comparative biology and taxonomic classification.</title>
        <authorList>
            <person name="Goeker M."/>
        </authorList>
    </citation>
    <scope>NUCLEOTIDE SEQUENCE [LARGE SCALE GENOMIC DNA]</scope>
    <source>
        <strain evidence="9 10">DSM 17976</strain>
    </source>
</reference>
<sequence length="1094" mass="120468">MKHFFPLERVTRMLLVIGLVWGGLCTSVYAQLRTITGKVTTGEDGSAMPGVNVVLKGTQKGTSTNASGNYSIEVNGANPVLVFSFVGYDPTEVVVGNRNMIDVKLNPGAETLGEVVVTALGIKREKRALGYSVGEVSGKDIVNVPQENVLNALSGRVAGVQINQTSGVGSSVSIIIRGAKSLSNDNQPLFVVDGVPIANSLNNLRAMGDRNNVDYGNAISDLNPDDVESVSVLKGPSAAALYGSRAGNGVILITTKSGKKGKGLGVSFSTSNVFETPYRFLDFHYKYANGNRNARLDETSAYWAGPELDKGILAAQWNSPLDANGQKIPTELKSYKDNMKNFLETGITTTNNLSISGSSDKSTYRVSYNYMQNNGPIPNSDLKRHTLSAAGTYDISNKVKLSTNLNFVRSFSKNRPSTANRGANPLEAVYLWPHVDVRDLKNYWVPGNEQIRQLSPSANGDNPYFLAYGINNGFNRDRVYGNMKLDYNITPELSAFARVSYDMFTEDRETKIPWSYSRVRNGGYYLQGIGRNETNTDFLLTYKKAIKSFDVSVSGGANYMVQNYKEDYMGGSILTVPGLYRISNIPLASLQVSNGSNKKEIYSVYGMASMGYKNMLYLDLTARNDWSSTLPAENRSYFYPSASLSWLANYTFSLPKSISLLKFRAGWAQVGNDAAPYQLVPTLGTGTWGSLITTNVPGTLLNAQLKPEIATSTEFGLDFGLFENRIRFEGTYYYVENKNQILSITTPSSSGFGSKLINAGLLASKGWEINLGGSPIRDKNGWNLDVNVNFTRNRTRIKELTEGMDFYQLWDDNNGGAFTYVGQEIGDIYSRGYATVQDASSPYYRWPILDRNGSWIPVNDRNARMKVGNFNPNFIMGMQTTLSYKRFSLAASFDARIGGNFQSYTYRYGESDWKSQRQINNLIPGGLYSEAELVALLKSNPEQYIIPENGNFPRVGGYTKATGGMGADGDGAFVPGVILQADGTYKEHLGGAGTNIFPISNTYPWSYNQQITFDASFLKMRELSLSYNIPNIGGFRNASISIFTRNLMLWNAAKIGIDPERAFQADGGRFRQGIELQNVMPWTMPIGFKLNFNL</sequence>
<dbReference type="Gene3D" id="2.170.130.10">
    <property type="entry name" value="TonB-dependent receptor, plug domain"/>
    <property type="match status" value="1"/>
</dbReference>
<dbReference type="RefSeq" id="WP_183977421.1">
    <property type="nucleotide sequence ID" value="NZ_JACIBY010000011.1"/>
</dbReference>
<evidence type="ECO:0000256" key="4">
    <source>
        <dbReference type="ARBA" id="ARBA00022692"/>
    </source>
</evidence>
<dbReference type="Proteomes" id="UP000541352">
    <property type="component" value="Unassembled WGS sequence"/>
</dbReference>
<dbReference type="InterPro" id="IPR008969">
    <property type="entry name" value="CarboxyPept-like_regulatory"/>
</dbReference>
<dbReference type="AlphaFoldDB" id="A0A7W5ZNY1"/>
<evidence type="ECO:0000259" key="8">
    <source>
        <dbReference type="Pfam" id="PF07715"/>
    </source>
</evidence>
<comment type="subcellular location">
    <subcellularLocation>
        <location evidence="1 7">Cell outer membrane</location>
        <topology evidence="1 7">Multi-pass membrane protein</topology>
    </subcellularLocation>
</comment>
<dbReference type="EMBL" id="JACIBY010000011">
    <property type="protein sequence ID" value="MBB3840444.1"/>
    <property type="molecule type" value="Genomic_DNA"/>
</dbReference>
<keyword evidence="10" id="KW-1185">Reference proteome</keyword>
<dbReference type="InterPro" id="IPR039426">
    <property type="entry name" value="TonB-dep_rcpt-like"/>
</dbReference>
<dbReference type="InterPro" id="IPR012910">
    <property type="entry name" value="Plug_dom"/>
</dbReference>
<comment type="similarity">
    <text evidence="7">Belongs to the TonB-dependent receptor family.</text>
</comment>
<keyword evidence="4 7" id="KW-0812">Transmembrane</keyword>
<evidence type="ECO:0000256" key="3">
    <source>
        <dbReference type="ARBA" id="ARBA00022452"/>
    </source>
</evidence>
<proteinExistence type="inferred from homology"/>
<keyword evidence="6 7" id="KW-0998">Cell outer membrane</keyword>
<keyword evidence="5 7" id="KW-0472">Membrane</keyword>
<keyword evidence="3 7" id="KW-1134">Transmembrane beta strand</keyword>
<dbReference type="InterPro" id="IPR023996">
    <property type="entry name" value="TonB-dep_OMP_SusC/RagA"/>
</dbReference>
<name>A0A7W5ZNY1_9BACT</name>
<dbReference type="GO" id="GO:0009279">
    <property type="term" value="C:cell outer membrane"/>
    <property type="evidence" value="ECO:0007669"/>
    <property type="project" value="UniProtKB-SubCell"/>
</dbReference>
<evidence type="ECO:0000313" key="10">
    <source>
        <dbReference type="Proteomes" id="UP000541352"/>
    </source>
</evidence>
<dbReference type="SUPFAM" id="SSF56935">
    <property type="entry name" value="Porins"/>
    <property type="match status" value="1"/>
</dbReference>
<dbReference type="SUPFAM" id="SSF49464">
    <property type="entry name" value="Carboxypeptidase regulatory domain-like"/>
    <property type="match status" value="1"/>
</dbReference>
<dbReference type="InterPro" id="IPR036942">
    <property type="entry name" value="Beta-barrel_TonB_sf"/>
</dbReference>
<dbReference type="Pfam" id="PF13715">
    <property type="entry name" value="CarbopepD_reg_2"/>
    <property type="match status" value="1"/>
</dbReference>
<keyword evidence="2 7" id="KW-0813">Transport</keyword>
<evidence type="ECO:0000256" key="7">
    <source>
        <dbReference type="PROSITE-ProRule" id="PRU01360"/>
    </source>
</evidence>
<feature type="domain" description="TonB-dependent receptor plug" evidence="8">
    <location>
        <begin position="126"/>
        <end position="250"/>
    </location>
</feature>
<accession>A0A7W5ZNY1</accession>
<gene>
    <name evidence="9" type="ORF">FHS57_004464</name>
</gene>
<dbReference type="NCBIfam" id="TIGR04056">
    <property type="entry name" value="OMP_RagA_SusC"/>
    <property type="match status" value="1"/>
</dbReference>
<dbReference type="Gene3D" id="2.60.40.1120">
    <property type="entry name" value="Carboxypeptidase-like, regulatory domain"/>
    <property type="match status" value="1"/>
</dbReference>
<dbReference type="NCBIfam" id="TIGR04057">
    <property type="entry name" value="SusC_RagA_signa"/>
    <property type="match status" value="1"/>
</dbReference>
<dbReference type="PROSITE" id="PS52016">
    <property type="entry name" value="TONB_DEPENDENT_REC_3"/>
    <property type="match status" value="1"/>
</dbReference>